<gene>
    <name evidence="7" type="ORF">H310_06709</name>
</gene>
<dbReference type="OrthoDB" id="427002at2759"/>
<dbReference type="PRINTS" id="PR02008">
    <property type="entry name" value="RCMTFAMILY"/>
</dbReference>
<dbReference type="eggNOG" id="KOG2198">
    <property type="taxonomic scope" value="Eukaryota"/>
</dbReference>
<evidence type="ECO:0000256" key="1">
    <source>
        <dbReference type="ARBA" id="ARBA00022603"/>
    </source>
</evidence>
<dbReference type="GO" id="GO:0003723">
    <property type="term" value="F:RNA binding"/>
    <property type="evidence" value="ECO:0007669"/>
    <property type="project" value="UniProtKB-UniRule"/>
</dbReference>
<dbReference type="InterPro" id="IPR001678">
    <property type="entry name" value="MeTrfase_RsmB-F_NOP2_dom"/>
</dbReference>
<proteinExistence type="inferred from homology"/>
<feature type="domain" description="SAM-dependent MTase RsmB/NOP-type" evidence="6">
    <location>
        <begin position="26"/>
        <end position="405"/>
    </location>
</feature>
<keyword evidence="3 5" id="KW-0949">S-adenosyl-L-methionine</keyword>
<dbReference type="InterPro" id="IPR023267">
    <property type="entry name" value="RCMT"/>
</dbReference>
<organism evidence="7">
    <name type="scientific">Aphanomyces invadans</name>
    <dbReference type="NCBI Taxonomy" id="157072"/>
    <lineage>
        <taxon>Eukaryota</taxon>
        <taxon>Sar</taxon>
        <taxon>Stramenopiles</taxon>
        <taxon>Oomycota</taxon>
        <taxon>Saprolegniomycetes</taxon>
        <taxon>Saprolegniales</taxon>
        <taxon>Verrucalvaceae</taxon>
        <taxon>Aphanomyces</taxon>
    </lineage>
</organism>
<accession>A0A024U3U0</accession>
<keyword evidence="4 5" id="KW-0694">RNA-binding</keyword>
<evidence type="ECO:0000256" key="3">
    <source>
        <dbReference type="ARBA" id="ARBA00022691"/>
    </source>
</evidence>
<evidence type="ECO:0000256" key="5">
    <source>
        <dbReference type="PROSITE-ProRule" id="PRU01023"/>
    </source>
</evidence>
<feature type="active site" description="Nucleophile" evidence="5">
    <location>
        <position position="344"/>
    </location>
</feature>
<feature type="binding site" evidence="5">
    <location>
        <position position="152"/>
    </location>
    <ligand>
        <name>S-adenosyl-L-methionine</name>
        <dbReference type="ChEBI" id="CHEBI:59789"/>
    </ligand>
</feature>
<dbReference type="GO" id="GO:0008173">
    <property type="term" value="F:RNA methyltransferase activity"/>
    <property type="evidence" value="ECO:0007669"/>
    <property type="project" value="InterPro"/>
</dbReference>
<dbReference type="GeneID" id="20083759"/>
<evidence type="ECO:0000313" key="7">
    <source>
        <dbReference type="EMBL" id="ETW01091.1"/>
    </source>
</evidence>
<comment type="similarity">
    <text evidence="5">Belongs to the class I-like SAM-binding methyltransferase superfamily. RsmB/NOP family.</text>
</comment>
<dbReference type="Pfam" id="PF01189">
    <property type="entry name" value="Methyltr_RsmB-F"/>
    <property type="match status" value="2"/>
</dbReference>
<dbReference type="RefSeq" id="XP_008870089.1">
    <property type="nucleotide sequence ID" value="XM_008871867.1"/>
</dbReference>
<feature type="binding site" evidence="5">
    <location>
        <position position="198"/>
    </location>
    <ligand>
        <name>S-adenosyl-L-methionine</name>
        <dbReference type="ChEBI" id="CHEBI:59789"/>
    </ligand>
</feature>
<dbReference type="EMBL" id="KI913963">
    <property type="protein sequence ID" value="ETW01091.1"/>
    <property type="molecule type" value="Genomic_DNA"/>
</dbReference>
<dbReference type="AlphaFoldDB" id="A0A024U3U0"/>
<dbReference type="PANTHER" id="PTHR22807:SF16">
    <property type="entry name" value="SAM-DEPENDENT MTASE RSMB_NOP-TYPE DOMAIN-CONTAINING PROTEIN"/>
    <property type="match status" value="1"/>
</dbReference>
<dbReference type="SUPFAM" id="SSF53335">
    <property type="entry name" value="S-adenosyl-L-methionine-dependent methyltransferases"/>
    <property type="match status" value="1"/>
</dbReference>
<dbReference type="InterPro" id="IPR049560">
    <property type="entry name" value="MeTrfase_RsmB-F_NOP2_cat"/>
</dbReference>
<dbReference type="VEuPathDB" id="FungiDB:H310_06709"/>
<name>A0A024U3U0_9STRA</name>
<dbReference type="Gene3D" id="3.40.50.150">
    <property type="entry name" value="Vaccinia Virus protein VP39"/>
    <property type="match status" value="1"/>
</dbReference>
<dbReference type="PANTHER" id="PTHR22807">
    <property type="entry name" value="NOP2 YEAST -RELATED NOL1/NOP2/FMU SUN DOMAIN-CONTAINING"/>
    <property type="match status" value="1"/>
</dbReference>
<evidence type="ECO:0000256" key="2">
    <source>
        <dbReference type="ARBA" id="ARBA00022679"/>
    </source>
</evidence>
<feature type="binding site" evidence="5">
    <location>
        <position position="281"/>
    </location>
    <ligand>
        <name>S-adenosyl-L-methionine</name>
        <dbReference type="ChEBI" id="CHEBI:59789"/>
    </ligand>
</feature>
<dbReference type="PROSITE" id="PS51686">
    <property type="entry name" value="SAM_MT_RSMB_NOP"/>
    <property type="match status" value="1"/>
</dbReference>
<dbReference type="GO" id="GO:0001510">
    <property type="term" value="P:RNA methylation"/>
    <property type="evidence" value="ECO:0007669"/>
    <property type="project" value="InterPro"/>
</dbReference>
<comment type="caution">
    <text evidence="5">Lacks conserved residue(s) required for the propagation of feature annotation.</text>
</comment>
<protein>
    <recommendedName>
        <fullName evidence="6">SAM-dependent MTase RsmB/NOP-type domain-containing protein</fullName>
    </recommendedName>
</protein>
<dbReference type="STRING" id="157072.A0A024U3U0"/>
<reference evidence="7" key="1">
    <citation type="submission" date="2013-12" db="EMBL/GenBank/DDBJ databases">
        <title>The Genome Sequence of Aphanomyces invadans NJM9701.</title>
        <authorList>
            <consortium name="The Broad Institute Genomics Platform"/>
            <person name="Russ C."/>
            <person name="Tyler B."/>
            <person name="van West P."/>
            <person name="Dieguez-Uribeondo J."/>
            <person name="Young S.K."/>
            <person name="Zeng Q."/>
            <person name="Gargeya S."/>
            <person name="Fitzgerald M."/>
            <person name="Abouelleil A."/>
            <person name="Alvarado L."/>
            <person name="Chapman S.B."/>
            <person name="Gainer-Dewar J."/>
            <person name="Goldberg J."/>
            <person name="Griggs A."/>
            <person name="Gujja S."/>
            <person name="Hansen M."/>
            <person name="Howarth C."/>
            <person name="Imamovic A."/>
            <person name="Ireland A."/>
            <person name="Larimer J."/>
            <person name="McCowan C."/>
            <person name="Murphy C."/>
            <person name="Pearson M."/>
            <person name="Poon T.W."/>
            <person name="Priest M."/>
            <person name="Roberts A."/>
            <person name="Saif S."/>
            <person name="Shea T."/>
            <person name="Sykes S."/>
            <person name="Wortman J."/>
            <person name="Nusbaum C."/>
            <person name="Birren B."/>
        </authorList>
    </citation>
    <scope>NUCLEOTIDE SEQUENCE [LARGE SCALE GENOMIC DNA]</scope>
    <source>
        <strain evidence="7">NJM9701</strain>
    </source>
</reference>
<evidence type="ECO:0000259" key="6">
    <source>
        <dbReference type="PROSITE" id="PS51686"/>
    </source>
</evidence>
<evidence type="ECO:0000256" key="4">
    <source>
        <dbReference type="ARBA" id="ARBA00022884"/>
    </source>
</evidence>
<dbReference type="InterPro" id="IPR029063">
    <property type="entry name" value="SAM-dependent_MTases_sf"/>
</dbReference>
<keyword evidence="1 5" id="KW-0489">Methyltransferase</keyword>
<keyword evidence="2 5" id="KW-0808">Transferase</keyword>
<sequence length="421" mass="46872">MHKAPTTRSVHDVRACAWHRSKGLRCRSKRNTEILSVIHVTCVASRDPHAWCDRTLDNANITEEQLRAHFPALEIVPWLPNFYAIPSSTPLVTNELYARGHIFGMEASSGYAVSVLDVQPGDHVLDLCCAPGAKLTMLADVLQKRGSVTGVDFSKSRISACKALVHKYNLIHVPSPSKLESQTPTPVTAWRCRLFHADGRTFQVLPLSNDASSAMETILDTAEITARSAKSHARKRVNKSARARLAKLAKDMPSESDRCATEIGDLDGTGTNTLYDKVLVDAECTHDGSLRHLVKMTTEVDWNKYLDKYLSPAHVQAILDLQHDLIRNGFRLLKEGGRMVYSTCSLSRKQNEDIVEAFLRDEPTAKLEAFDTLNVPHQPGFLDRTIRFTPLENMGGLFVSLFSKSKPTKRQKTDSWTPAAT</sequence>